<reference evidence="1" key="1">
    <citation type="submission" date="2023-04" db="EMBL/GenBank/DDBJ databases">
        <title>Phytophthora lilii NBRC 32176.</title>
        <authorList>
            <person name="Ichikawa N."/>
            <person name="Sato H."/>
            <person name="Tonouchi N."/>
        </authorList>
    </citation>
    <scope>NUCLEOTIDE SEQUENCE</scope>
    <source>
        <strain evidence="1">NBRC 32176</strain>
    </source>
</reference>
<sequence length="154" mass="16992">MLPALIVCHNLAKTGDSQILAGFKDAILSPPSFSDGEVEASKADQVKAFYFKHLKFFLTCLDTEVRRYAAEWLFLLCNENGKHTFTLRILNSFIVYLGGSPITLISKSLPCYTPHNKILTIVLCVGRLACLANEYTRHTGVGNAIGLLRMKGLA</sequence>
<evidence type="ECO:0000313" key="2">
    <source>
        <dbReference type="Proteomes" id="UP001165083"/>
    </source>
</evidence>
<comment type="caution">
    <text evidence="1">The sequence shown here is derived from an EMBL/GenBank/DDBJ whole genome shotgun (WGS) entry which is preliminary data.</text>
</comment>
<evidence type="ECO:0000313" key="1">
    <source>
        <dbReference type="EMBL" id="GMF23636.1"/>
    </source>
</evidence>
<dbReference type="AlphaFoldDB" id="A0A9W6U1I0"/>
<dbReference type="Proteomes" id="UP001165083">
    <property type="component" value="Unassembled WGS sequence"/>
</dbReference>
<accession>A0A9W6U1I0</accession>
<name>A0A9W6U1I0_9STRA</name>
<proteinExistence type="predicted"/>
<dbReference type="OrthoDB" id="5585685at2759"/>
<keyword evidence="2" id="KW-1185">Reference proteome</keyword>
<organism evidence="1 2">
    <name type="scientific">Phytophthora lilii</name>
    <dbReference type="NCBI Taxonomy" id="2077276"/>
    <lineage>
        <taxon>Eukaryota</taxon>
        <taxon>Sar</taxon>
        <taxon>Stramenopiles</taxon>
        <taxon>Oomycota</taxon>
        <taxon>Peronosporomycetes</taxon>
        <taxon>Peronosporales</taxon>
        <taxon>Peronosporaceae</taxon>
        <taxon>Phytophthora</taxon>
    </lineage>
</organism>
<dbReference type="EMBL" id="BSXW01000483">
    <property type="protein sequence ID" value="GMF23636.1"/>
    <property type="molecule type" value="Genomic_DNA"/>
</dbReference>
<protein>
    <submittedName>
        <fullName evidence="1">Unnamed protein product</fullName>
    </submittedName>
</protein>
<gene>
    <name evidence="1" type="ORF">Plil01_000957100</name>
</gene>